<gene>
    <name evidence="2" type="ORF">BS50DRAFT_568151</name>
</gene>
<dbReference type="Proteomes" id="UP000240883">
    <property type="component" value="Unassembled WGS sequence"/>
</dbReference>
<feature type="signal peptide" evidence="1">
    <location>
        <begin position="1"/>
        <end position="20"/>
    </location>
</feature>
<dbReference type="EMBL" id="KZ678128">
    <property type="protein sequence ID" value="PSN75502.1"/>
    <property type="molecule type" value="Genomic_DNA"/>
</dbReference>
<organism evidence="2 3">
    <name type="scientific">Corynespora cassiicola Philippines</name>
    <dbReference type="NCBI Taxonomy" id="1448308"/>
    <lineage>
        <taxon>Eukaryota</taxon>
        <taxon>Fungi</taxon>
        <taxon>Dikarya</taxon>
        <taxon>Ascomycota</taxon>
        <taxon>Pezizomycotina</taxon>
        <taxon>Dothideomycetes</taxon>
        <taxon>Pleosporomycetidae</taxon>
        <taxon>Pleosporales</taxon>
        <taxon>Corynesporascaceae</taxon>
        <taxon>Corynespora</taxon>
    </lineage>
</organism>
<keyword evidence="1" id="KW-0732">Signal</keyword>
<name>A0A2T2PCW5_CORCC</name>
<evidence type="ECO:0000313" key="2">
    <source>
        <dbReference type="EMBL" id="PSN75502.1"/>
    </source>
</evidence>
<feature type="chain" id="PRO_5015697209" description="Glycosyltransferase family 28 N-terminal domain-containing protein" evidence="1">
    <location>
        <begin position="21"/>
        <end position="82"/>
    </location>
</feature>
<evidence type="ECO:0000256" key="1">
    <source>
        <dbReference type="SAM" id="SignalP"/>
    </source>
</evidence>
<protein>
    <recommendedName>
        <fullName evidence="4">Glycosyltransferase family 28 N-terminal domain-containing protein</fullName>
    </recommendedName>
</protein>
<accession>A0A2T2PCW5</accession>
<sequence length="82" mass="8564">MAGGNVLGFVVLLIADPGQGHIGPCMGLLRMVLARHAGWEGSHAIRADSRLLPACLARPPRAGFHLAVAHLPTALEAKRPQG</sequence>
<dbReference type="AlphaFoldDB" id="A0A2T2PCW5"/>
<proteinExistence type="predicted"/>
<evidence type="ECO:0008006" key="4">
    <source>
        <dbReference type="Google" id="ProtNLM"/>
    </source>
</evidence>
<keyword evidence="3" id="KW-1185">Reference proteome</keyword>
<evidence type="ECO:0000313" key="3">
    <source>
        <dbReference type="Proteomes" id="UP000240883"/>
    </source>
</evidence>
<reference evidence="2 3" key="1">
    <citation type="journal article" date="2018" name="Front. Microbiol.">
        <title>Genome-Wide Analysis of Corynespora cassiicola Leaf Fall Disease Putative Effectors.</title>
        <authorList>
            <person name="Lopez D."/>
            <person name="Ribeiro S."/>
            <person name="Label P."/>
            <person name="Fumanal B."/>
            <person name="Venisse J.S."/>
            <person name="Kohler A."/>
            <person name="de Oliveira R.R."/>
            <person name="Labutti K."/>
            <person name="Lipzen A."/>
            <person name="Lail K."/>
            <person name="Bauer D."/>
            <person name="Ohm R.A."/>
            <person name="Barry K.W."/>
            <person name="Spatafora J."/>
            <person name="Grigoriev I.V."/>
            <person name="Martin F.M."/>
            <person name="Pujade-Renaud V."/>
        </authorList>
    </citation>
    <scope>NUCLEOTIDE SEQUENCE [LARGE SCALE GENOMIC DNA]</scope>
    <source>
        <strain evidence="2 3">Philippines</strain>
    </source>
</reference>